<proteinExistence type="predicted"/>
<evidence type="ECO:0000313" key="1">
    <source>
        <dbReference type="EMBL" id="KAE8366892.1"/>
    </source>
</evidence>
<reference evidence="1 2" key="1">
    <citation type="submission" date="2019-04" db="EMBL/GenBank/DDBJ databases">
        <title>Friends and foes A comparative genomics studyof 23 Aspergillus species from section Flavi.</title>
        <authorList>
            <consortium name="DOE Joint Genome Institute"/>
            <person name="Kjaerbolling I."/>
            <person name="Vesth T."/>
            <person name="Frisvad J.C."/>
            <person name="Nybo J.L."/>
            <person name="Theobald S."/>
            <person name="Kildgaard S."/>
            <person name="Isbrandt T."/>
            <person name="Kuo A."/>
            <person name="Sato A."/>
            <person name="Lyhne E.K."/>
            <person name="Kogle M.E."/>
            <person name="Wiebenga A."/>
            <person name="Kun R.S."/>
            <person name="Lubbers R.J."/>
            <person name="Makela M.R."/>
            <person name="Barry K."/>
            <person name="Chovatia M."/>
            <person name="Clum A."/>
            <person name="Daum C."/>
            <person name="Haridas S."/>
            <person name="He G."/>
            <person name="LaButti K."/>
            <person name="Lipzen A."/>
            <person name="Mondo S."/>
            <person name="Riley R."/>
            <person name="Salamov A."/>
            <person name="Simmons B.A."/>
            <person name="Magnuson J.K."/>
            <person name="Henrissat B."/>
            <person name="Mortensen U.H."/>
            <person name="Larsen T.O."/>
            <person name="Devries R.P."/>
            <person name="Grigoriev I.V."/>
            <person name="Machida M."/>
            <person name="Baker S.E."/>
            <person name="Andersen M.R."/>
        </authorList>
    </citation>
    <scope>NUCLEOTIDE SEQUENCE [LARGE SCALE GENOMIC DNA]</scope>
    <source>
        <strain evidence="1 2">CBS 763.97</strain>
    </source>
</reference>
<dbReference type="GeneID" id="43659740"/>
<organism evidence="1 2">
    <name type="scientific">Aspergillus caelatus</name>
    <dbReference type="NCBI Taxonomy" id="61420"/>
    <lineage>
        <taxon>Eukaryota</taxon>
        <taxon>Fungi</taxon>
        <taxon>Dikarya</taxon>
        <taxon>Ascomycota</taxon>
        <taxon>Pezizomycotina</taxon>
        <taxon>Eurotiomycetes</taxon>
        <taxon>Eurotiomycetidae</taxon>
        <taxon>Eurotiales</taxon>
        <taxon>Aspergillaceae</taxon>
        <taxon>Aspergillus</taxon>
        <taxon>Aspergillus subgen. Circumdati</taxon>
    </lineage>
</organism>
<dbReference type="Proteomes" id="UP000326268">
    <property type="component" value="Unassembled WGS sequence"/>
</dbReference>
<evidence type="ECO:0000313" key="2">
    <source>
        <dbReference type="Proteomes" id="UP000326268"/>
    </source>
</evidence>
<dbReference type="AlphaFoldDB" id="A0A5N7AAN7"/>
<keyword evidence="2" id="KW-1185">Reference proteome</keyword>
<sequence length="244" mass="28425">MNTSKFLLSTCMQLRLPILHSLHFVHRFPAQIGRTLYPVKRQYFHPGFVIYRCTYQSDSDWEKFMTRFLYHVTKSLECYNGLDLKDSFAPTVFEDESFDGASTAFLRNHFQEWAATAPQVEQGADYCRFPASGRYRFFIMVDQEALESVLKIPNPESSVRTGFVRLANGVWEPLILDEEELEALGLSDPSELEQEEPLEGCRLEDVGWMKLSYEDAETWAFLNLGDSLDWSDFYQRPPRVVTWI</sequence>
<dbReference type="EMBL" id="ML737606">
    <property type="protein sequence ID" value="KAE8366892.1"/>
    <property type="molecule type" value="Genomic_DNA"/>
</dbReference>
<dbReference type="OrthoDB" id="4424523at2759"/>
<evidence type="ECO:0008006" key="3">
    <source>
        <dbReference type="Google" id="ProtNLM"/>
    </source>
</evidence>
<protein>
    <recommendedName>
        <fullName evidence="3">Muramidase</fullName>
    </recommendedName>
</protein>
<accession>A0A5N7AAN7</accession>
<dbReference type="RefSeq" id="XP_031929973.1">
    <property type="nucleotide sequence ID" value="XM_032075294.1"/>
</dbReference>
<gene>
    <name evidence="1" type="ORF">BDV27DRAFT_170425</name>
</gene>
<name>A0A5N7AAN7_9EURO</name>